<dbReference type="InterPro" id="IPR029058">
    <property type="entry name" value="AB_hydrolase_fold"/>
</dbReference>
<comment type="caution">
    <text evidence="9">The sequence shown here is derived from an EMBL/GenBank/DDBJ whole genome shotgun (WGS) entry which is preliminary data.</text>
</comment>
<feature type="domain" description="NADH:ubiquinone oxidoreductase intermediate-associated protein 30" evidence="7">
    <location>
        <begin position="775"/>
        <end position="918"/>
    </location>
</feature>
<protein>
    <recommendedName>
        <fullName evidence="2">protein phosphatase methylesterase-1</fullName>
        <ecNumber evidence="2">3.1.1.89</ecNumber>
    </recommendedName>
</protein>
<evidence type="ECO:0000259" key="8">
    <source>
        <dbReference type="Pfam" id="PF12697"/>
    </source>
</evidence>
<dbReference type="InterPro" id="IPR008979">
    <property type="entry name" value="Galactose-bd-like_sf"/>
</dbReference>
<evidence type="ECO:0000256" key="1">
    <source>
        <dbReference type="ARBA" id="ARBA00008645"/>
    </source>
</evidence>
<dbReference type="PANTHER" id="PTHR14189">
    <property type="entry name" value="PROTEIN PHOSPHATASE METHYLESTERASE-1 RELATED"/>
    <property type="match status" value="1"/>
</dbReference>
<gene>
    <name evidence="9" type="ORF">D915_004648</name>
</gene>
<keyword evidence="10" id="KW-1185">Reference proteome</keyword>
<feature type="region of interest" description="Disordered" evidence="6">
    <location>
        <begin position="747"/>
        <end position="766"/>
    </location>
</feature>
<dbReference type="SUPFAM" id="SSF53474">
    <property type="entry name" value="alpha/beta-Hydrolases"/>
    <property type="match status" value="1"/>
</dbReference>
<dbReference type="Pfam" id="PF08547">
    <property type="entry name" value="CIA30"/>
    <property type="match status" value="1"/>
</dbReference>
<feature type="region of interest" description="Disordered" evidence="6">
    <location>
        <begin position="219"/>
        <end position="242"/>
    </location>
</feature>
<comment type="similarity">
    <text evidence="1">Belongs to the AB hydrolase superfamily.</text>
</comment>
<evidence type="ECO:0000256" key="4">
    <source>
        <dbReference type="ARBA" id="ARBA00022801"/>
    </source>
</evidence>
<evidence type="ECO:0000313" key="9">
    <source>
        <dbReference type="EMBL" id="THD24607.1"/>
    </source>
</evidence>
<evidence type="ECO:0000256" key="3">
    <source>
        <dbReference type="ARBA" id="ARBA00022487"/>
    </source>
</evidence>
<dbReference type="InterPro" id="IPR016812">
    <property type="entry name" value="PPase_methylesterase_euk"/>
</dbReference>
<evidence type="ECO:0000256" key="5">
    <source>
        <dbReference type="ARBA" id="ARBA00049203"/>
    </source>
</evidence>
<dbReference type="EC" id="3.1.1.89" evidence="2"/>
<dbReference type="Proteomes" id="UP000230066">
    <property type="component" value="Unassembled WGS sequence"/>
</dbReference>
<proteinExistence type="inferred from homology"/>
<evidence type="ECO:0000259" key="7">
    <source>
        <dbReference type="Pfam" id="PF08547"/>
    </source>
</evidence>
<dbReference type="AlphaFoldDB" id="A0A4E0RUH0"/>
<dbReference type="SUPFAM" id="SSF49785">
    <property type="entry name" value="Galactose-binding domain-like"/>
    <property type="match status" value="1"/>
</dbReference>
<feature type="domain" description="AB hydrolase-1" evidence="8">
    <location>
        <begin position="58"/>
        <end position="171"/>
    </location>
</feature>
<accession>A0A4E0RUH0</accession>
<keyword evidence="4" id="KW-0378">Hydrolase</keyword>
<dbReference type="GO" id="GO:0051723">
    <property type="term" value="F:protein methylesterase activity"/>
    <property type="evidence" value="ECO:0007669"/>
    <property type="project" value="UniProtKB-EC"/>
</dbReference>
<sequence>MLNTFHLKPVSSTPISDHGEAASYEPVRWNEYFNIRDDIELESGTFRIYRRGVEGPLLFFIHGGGFSALTWAVLSATITEQVKCQCLAVDMRGHGDTSCQDDEDLSVDTLSKDVIKIIFAMYPTEAPPIILVGHSMGGAVAVHVAYKRTIPSLAGLVVIDVVEDNYENYRTWSGVRMVVVRSSQLRNLQSARVSFPGQLKRIETGETATYELESGVAFISSSTTSESGPPLPRPNAKSKEPHRLPCMAEDELVEEEEVLETKNNTPGGNSHPHEPLHDTVNKLNGTKDTRLIIDSSFYRTPFWCSVVSHRRPQQLVNSNLIVITYTCKFSTVSFHGLLSSHSFNFFSLRKQHVANSAELPNALTASCSCPKTASSSHVTDTAPCTTNKPQYTWRIDLMRTQQFWHQWFAGLSSLFLSIPEPKLLLLAGVDRLDKELTIGQMQGKFQVRVFPKSGHAVQEDAPDMLTFMKWRSRKLAHDQVVDFRLLNVWLDFSFGIGLPKPGRTVATKQSIKASFLSMSVSGLTAKVLGVYCRASRPCFHPSGCQHDRLLFTFHFNSQLVVFFQLRSYLRCIPVPGSALSVPGLHSVTVVLPNELRQPRLSSVLLPRRGFARPQPGRLSPTSEFGPSTDQLPSGIQTLLRWWRRLRPFKTELADLRRRFQRNKEGFDPYYPQLTRYFVRFPFLTDSEFKAWLVTADSDLGEGYSWGEFVRSPRSAPGCAWASDSAARTAAWESHGLVDADSHPFAHTYPSTYPKPGPRPGGKQASSNALVKSVTDNQFSGYGLFRGFISTRVPERGDLVRAGFVNLRSPESTMFGLLMPYNFEPYTHLVIRYRGDGRNYRINILPRQEWDVSWFDTHHFVLYTRGGPYWQIAKIPLSKFFILRRGLIRINQHRLKNVNVRLLSFSLMDQIEGPFALELDYIALYTDPDHKEKFAYEQYDRTGIL</sequence>
<dbReference type="PANTHER" id="PTHR14189:SF0">
    <property type="entry name" value="PROTEIN PHOSPHATASE METHYLESTERASE 1"/>
    <property type="match status" value="1"/>
</dbReference>
<evidence type="ECO:0000313" key="10">
    <source>
        <dbReference type="Proteomes" id="UP000230066"/>
    </source>
</evidence>
<dbReference type="InterPro" id="IPR013857">
    <property type="entry name" value="NADH-UbQ_OxRdtase-assoc_prot30"/>
</dbReference>
<organism evidence="9 10">
    <name type="scientific">Fasciola hepatica</name>
    <name type="common">Liver fluke</name>
    <dbReference type="NCBI Taxonomy" id="6192"/>
    <lineage>
        <taxon>Eukaryota</taxon>
        <taxon>Metazoa</taxon>
        <taxon>Spiralia</taxon>
        <taxon>Lophotrochozoa</taxon>
        <taxon>Platyhelminthes</taxon>
        <taxon>Trematoda</taxon>
        <taxon>Digenea</taxon>
        <taxon>Plagiorchiida</taxon>
        <taxon>Echinostomata</taxon>
        <taxon>Echinostomatoidea</taxon>
        <taxon>Fasciolidae</taxon>
        <taxon>Fasciola</taxon>
    </lineage>
</organism>
<name>A0A4E0RUH0_FASHE</name>
<dbReference type="Pfam" id="PF12697">
    <property type="entry name" value="Abhydrolase_6"/>
    <property type="match status" value="1"/>
</dbReference>
<reference evidence="9" key="1">
    <citation type="submission" date="2019-03" db="EMBL/GenBank/DDBJ databases">
        <title>Improved annotation for the trematode Fasciola hepatica.</title>
        <authorList>
            <person name="Choi Y.-J."/>
            <person name="Martin J."/>
            <person name="Mitreva M."/>
        </authorList>
    </citation>
    <scope>NUCLEOTIDE SEQUENCE [LARGE SCALE GENOMIC DNA]</scope>
</reference>
<comment type="catalytic activity">
    <reaction evidence="5">
        <text>[phosphatase 2A protein]-C-terminal L-leucine methyl ester + H2O = [phosphatase 2A protein]-C-terminal L-leucine + methanol + H(+)</text>
        <dbReference type="Rhea" id="RHEA:48548"/>
        <dbReference type="Rhea" id="RHEA-COMP:12134"/>
        <dbReference type="Rhea" id="RHEA-COMP:12135"/>
        <dbReference type="ChEBI" id="CHEBI:15377"/>
        <dbReference type="ChEBI" id="CHEBI:15378"/>
        <dbReference type="ChEBI" id="CHEBI:17790"/>
        <dbReference type="ChEBI" id="CHEBI:90516"/>
        <dbReference type="ChEBI" id="CHEBI:90517"/>
        <dbReference type="EC" id="3.1.1.89"/>
    </reaction>
</comment>
<dbReference type="InterPro" id="IPR000073">
    <property type="entry name" value="AB_hydrolase_1"/>
</dbReference>
<dbReference type="Gene3D" id="3.40.50.1820">
    <property type="entry name" value="alpha/beta hydrolase"/>
    <property type="match status" value="2"/>
</dbReference>
<keyword evidence="3" id="KW-0719">Serine esterase</keyword>
<evidence type="ECO:0000256" key="2">
    <source>
        <dbReference type="ARBA" id="ARBA00013111"/>
    </source>
</evidence>
<dbReference type="EMBL" id="JXXN02001516">
    <property type="protein sequence ID" value="THD24607.1"/>
    <property type="molecule type" value="Genomic_DNA"/>
</dbReference>
<evidence type="ECO:0000256" key="6">
    <source>
        <dbReference type="SAM" id="MobiDB-lite"/>
    </source>
</evidence>